<protein>
    <submittedName>
        <fullName evidence="1">DUF2815 family protein</fullName>
    </submittedName>
</protein>
<gene>
    <name evidence="1" type="ORF">EVB03_07915</name>
</gene>
<sequence>MPIDYVHITTPPVHAHINFLHVPDIGGPLSDDRYKITILISKHDTECIKEINNACERAANHEWSASGTKNVQMPLIDGESQKSLWPDLASYHLCTFKSFHAPILQMPDGTAMPRSVEIKVGDPVRVFGAMGGLIEDQRKVVACYLSGVQLLSEPPDSKDNSSVIERLHQRLGNFLPWN</sequence>
<dbReference type="InterPro" id="IPR012340">
    <property type="entry name" value="NA-bd_OB-fold"/>
</dbReference>
<reference evidence="1 2" key="1">
    <citation type="submission" date="2019-02" db="EMBL/GenBank/DDBJ databases">
        <title>Prokaryotic population dynamics and viral predation in marine succession experiment using metagenomics: the confinement effect.</title>
        <authorList>
            <person name="Haro-Moreno J.M."/>
            <person name="Rodriguez-Valera F."/>
            <person name="Lopez-Perez M."/>
        </authorList>
    </citation>
    <scope>NUCLEOTIDE SEQUENCE [LARGE SCALE GENOMIC DNA]</scope>
    <source>
        <strain evidence="1">MED-G170</strain>
    </source>
</reference>
<dbReference type="AlphaFoldDB" id="A0A520MDW1"/>
<dbReference type="Pfam" id="PF10991">
    <property type="entry name" value="Enc34_ssDNA-bd"/>
    <property type="match status" value="1"/>
</dbReference>
<proteinExistence type="predicted"/>
<evidence type="ECO:0000313" key="2">
    <source>
        <dbReference type="Proteomes" id="UP000315889"/>
    </source>
</evidence>
<evidence type="ECO:0000313" key="1">
    <source>
        <dbReference type="EMBL" id="RZO19384.1"/>
    </source>
</evidence>
<name>A0A520MDW1_9GAMM</name>
<dbReference type="Gene3D" id="2.40.50.140">
    <property type="entry name" value="Nucleic acid-binding proteins"/>
    <property type="match status" value="1"/>
</dbReference>
<dbReference type="EMBL" id="SHBP01000012">
    <property type="protein sequence ID" value="RZO19384.1"/>
    <property type="molecule type" value="Genomic_DNA"/>
</dbReference>
<organism evidence="1 2">
    <name type="scientific">SAR92 clade bacterium</name>
    <dbReference type="NCBI Taxonomy" id="2315479"/>
    <lineage>
        <taxon>Bacteria</taxon>
        <taxon>Pseudomonadati</taxon>
        <taxon>Pseudomonadota</taxon>
        <taxon>Gammaproteobacteria</taxon>
        <taxon>Cellvibrionales</taxon>
        <taxon>Porticoccaceae</taxon>
        <taxon>SAR92 clade</taxon>
    </lineage>
</organism>
<comment type="caution">
    <text evidence="1">The sequence shown here is derived from an EMBL/GenBank/DDBJ whole genome shotgun (WGS) entry which is preliminary data.</text>
</comment>
<dbReference type="SUPFAM" id="SSF50249">
    <property type="entry name" value="Nucleic acid-binding proteins"/>
    <property type="match status" value="1"/>
</dbReference>
<dbReference type="InterPro" id="IPR022595">
    <property type="entry name" value="Enc34_ssDNA-bd"/>
</dbReference>
<dbReference type="Proteomes" id="UP000315889">
    <property type="component" value="Unassembled WGS sequence"/>
</dbReference>
<accession>A0A520MDW1</accession>